<dbReference type="Proteomes" id="UP001500307">
    <property type="component" value="Unassembled WGS sequence"/>
</dbReference>
<dbReference type="RefSeq" id="WP_346125684.1">
    <property type="nucleotide sequence ID" value="NZ_BAABGU010000109.1"/>
</dbReference>
<keyword evidence="2" id="KW-1185">Reference proteome</keyword>
<accession>A0ABP8T7T3</accession>
<protein>
    <submittedName>
        <fullName evidence="1">Uncharacterized protein</fullName>
    </submittedName>
</protein>
<name>A0ABP8T7T3_9ACTN</name>
<sequence>MLSDLPADLRTPHKTRVLIDGEGREGRDAILNSARKLIELGYLVDENDLTPAHE</sequence>
<evidence type="ECO:0000313" key="1">
    <source>
        <dbReference type="EMBL" id="GAA4581932.1"/>
    </source>
</evidence>
<gene>
    <name evidence="1" type="ORF">GCM10023176_62800</name>
</gene>
<evidence type="ECO:0000313" key="2">
    <source>
        <dbReference type="Proteomes" id="UP001500307"/>
    </source>
</evidence>
<proteinExistence type="predicted"/>
<reference evidence="2" key="1">
    <citation type="journal article" date="2019" name="Int. J. Syst. Evol. Microbiol.">
        <title>The Global Catalogue of Microorganisms (GCM) 10K type strain sequencing project: providing services to taxonomists for standard genome sequencing and annotation.</title>
        <authorList>
            <consortium name="The Broad Institute Genomics Platform"/>
            <consortium name="The Broad Institute Genome Sequencing Center for Infectious Disease"/>
            <person name="Wu L."/>
            <person name="Ma J."/>
        </authorList>
    </citation>
    <scope>NUCLEOTIDE SEQUENCE [LARGE SCALE GENOMIC DNA]</scope>
    <source>
        <strain evidence="2">JCM 3175</strain>
    </source>
</reference>
<organism evidence="1 2">
    <name type="scientific">Micromonospora coerulea</name>
    <dbReference type="NCBI Taxonomy" id="47856"/>
    <lineage>
        <taxon>Bacteria</taxon>
        <taxon>Bacillati</taxon>
        <taxon>Actinomycetota</taxon>
        <taxon>Actinomycetes</taxon>
        <taxon>Micromonosporales</taxon>
        <taxon>Micromonosporaceae</taxon>
        <taxon>Micromonospora</taxon>
    </lineage>
</organism>
<comment type="caution">
    <text evidence="1">The sequence shown here is derived from an EMBL/GenBank/DDBJ whole genome shotgun (WGS) entry which is preliminary data.</text>
</comment>
<dbReference type="EMBL" id="BAABGU010000109">
    <property type="protein sequence ID" value="GAA4581932.1"/>
    <property type="molecule type" value="Genomic_DNA"/>
</dbReference>